<dbReference type="EC" id="2.7.10.2" evidence="2"/>
<dbReference type="CDD" id="cd05387">
    <property type="entry name" value="BY-kinase"/>
    <property type="match status" value="1"/>
</dbReference>
<evidence type="ECO:0000256" key="4">
    <source>
        <dbReference type="ARBA" id="ARBA00022741"/>
    </source>
</evidence>
<keyword evidence="3" id="KW-0808">Transferase</keyword>
<dbReference type="RefSeq" id="WP_171303474.1">
    <property type="nucleotide sequence ID" value="NZ_JABFIF010000013.1"/>
</dbReference>
<comment type="caution">
    <text evidence="10">The sequence shown here is derived from an EMBL/GenBank/DDBJ whole genome shotgun (WGS) entry which is preliminary data.</text>
</comment>
<evidence type="ECO:0000259" key="9">
    <source>
        <dbReference type="Pfam" id="PF13614"/>
    </source>
</evidence>
<comment type="catalytic activity">
    <reaction evidence="8">
        <text>L-tyrosyl-[protein] + ATP = O-phospho-L-tyrosyl-[protein] + ADP + H(+)</text>
        <dbReference type="Rhea" id="RHEA:10596"/>
        <dbReference type="Rhea" id="RHEA-COMP:10136"/>
        <dbReference type="Rhea" id="RHEA-COMP:20101"/>
        <dbReference type="ChEBI" id="CHEBI:15378"/>
        <dbReference type="ChEBI" id="CHEBI:30616"/>
        <dbReference type="ChEBI" id="CHEBI:46858"/>
        <dbReference type="ChEBI" id="CHEBI:61978"/>
        <dbReference type="ChEBI" id="CHEBI:456216"/>
        <dbReference type="EC" id="2.7.10.2"/>
    </reaction>
</comment>
<dbReference type="PANTHER" id="PTHR32309">
    <property type="entry name" value="TYROSINE-PROTEIN KINASE"/>
    <property type="match status" value="1"/>
</dbReference>
<dbReference type="GO" id="GO:0005524">
    <property type="term" value="F:ATP binding"/>
    <property type="evidence" value="ECO:0007669"/>
    <property type="project" value="UniProtKB-KW"/>
</dbReference>
<evidence type="ECO:0000256" key="1">
    <source>
        <dbReference type="ARBA" id="ARBA00007316"/>
    </source>
</evidence>
<dbReference type="EMBL" id="JABFIF010000013">
    <property type="protein sequence ID" value="NOH16243.1"/>
    <property type="molecule type" value="Genomic_DNA"/>
</dbReference>
<evidence type="ECO:0000256" key="3">
    <source>
        <dbReference type="ARBA" id="ARBA00022679"/>
    </source>
</evidence>
<keyword evidence="7" id="KW-0829">Tyrosine-protein kinase</keyword>
<evidence type="ECO:0000256" key="5">
    <source>
        <dbReference type="ARBA" id="ARBA00022777"/>
    </source>
</evidence>
<evidence type="ECO:0000256" key="7">
    <source>
        <dbReference type="ARBA" id="ARBA00023137"/>
    </source>
</evidence>
<sequence>MRISELISIKDPKSPVAEAYRTLRTNIKFSSFDKKVQSIVITSSGTGEGKSTTAANLAIVMAQSGSKTIIIDCDQRRPNVHKLFGISNEVGLSNFIVGSIGLDEVIQKTEVENLHILPSGIRPPNPSELISSNRMMEFVEELKKEYDYIILDSPPVIPVTDAQLLANYADGCLLVVSSGEVEKEAVIKAKDLLNKVNANIIGIVLNKLEVREKGYYGYYYHYYYGEDGSKVKKKCKNRKDTRSQSATV</sequence>
<dbReference type="InterPro" id="IPR025669">
    <property type="entry name" value="AAA_dom"/>
</dbReference>
<dbReference type="Pfam" id="PF13614">
    <property type="entry name" value="AAA_31"/>
    <property type="match status" value="1"/>
</dbReference>
<evidence type="ECO:0000256" key="2">
    <source>
        <dbReference type="ARBA" id="ARBA00011903"/>
    </source>
</evidence>
<evidence type="ECO:0000256" key="6">
    <source>
        <dbReference type="ARBA" id="ARBA00022840"/>
    </source>
</evidence>
<dbReference type="AlphaFoldDB" id="A0A7Y3XYK8"/>
<dbReference type="FunFam" id="3.40.50.300:FF:000527">
    <property type="entry name" value="Tyrosine-protein kinase etk"/>
    <property type="match status" value="1"/>
</dbReference>
<evidence type="ECO:0000313" key="11">
    <source>
        <dbReference type="Proteomes" id="UP000528432"/>
    </source>
</evidence>
<dbReference type="InterPro" id="IPR050445">
    <property type="entry name" value="Bact_polysacc_biosynth/exp"/>
</dbReference>
<dbReference type="PANTHER" id="PTHR32309:SF13">
    <property type="entry name" value="FERRIC ENTEROBACTIN TRANSPORT PROTEIN FEPE"/>
    <property type="match status" value="1"/>
</dbReference>
<organism evidence="10 11">
    <name type="scientific">Clostridium cochlearium</name>
    <dbReference type="NCBI Taxonomy" id="1494"/>
    <lineage>
        <taxon>Bacteria</taxon>
        <taxon>Bacillati</taxon>
        <taxon>Bacillota</taxon>
        <taxon>Clostridia</taxon>
        <taxon>Eubacteriales</taxon>
        <taxon>Clostridiaceae</taxon>
        <taxon>Clostridium</taxon>
    </lineage>
</organism>
<keyword evidence="5 10" id="KW-0418">Kinase</keyword>
<keyword evidence="4" id="KW-0547">Nucleotide-binding</keyword>
<dbReference type="Gene3D" id="3.40.50.300">
    <property type="entry name" value="P-loop containing nucleotide triphosphate hydrolases"/>
    <property type="match status" value="1"/>
</dbReference>
<dbReference type="InterPro" id="IPR005702">
    <property type="entry name" value="Wzc-like_C"/>
</dbReference>
<dbReference type="GO" id="GO:0004715">
    <property type="term" value="F:non-membrane spanning protein tyrosine kinase activity"/>
    <property type="evidence" value="ECO:0007669"/>
    <property type="project" value="UniProtKB-EC"/>
</dbReference>
<dbReference type="Proteomes" id="UP000528432">
    <property type="component" value="Unassembled WGS sequence"/>
</dbReference>
<comment type="similarity">
    <text evidence="1">Belongs to the CpsD/CapB family.</text>
</comment>
<dbReference type="GO" id="GO:0042802">
    <property type="term" value="F:identical protein binding"/>
    <property type="evidence" value="ECO:0007669"/>
    <property type="project" value="UniProtKB-ARBA"/>
</dbReference>
<dbReference type="GO" id="GO:0005886">
    <property type="term" value="C:plasma membrane"/>
    <property type="evidence" value="ECO:0007669"/>
    <property type="project" value="TreeGrafter"/>
</dbReference>
<evidence type="ECO:0000256" key="8">
    <source>
        <dbReference type="ARBA" id="ARBA00051245"/>
    </source>
</evidence>
<gene>
    <name evidence="10" type="ORF">HMJ28_07590</name>
</gene>
<dbReference type="SUPFAM" id="SSF52540">
    <property type="entry name" value="P-loop containing nucleoside triphosphate hydrolases"/>
    <property type="match status" value="1"/>
</dbReference>
<accession>A0A7Y3XYK8</accession>
<protein>
    <recommendedName>
        <fullName evidence="2">non-specific protein-tyrosine kinase</fullName>
        <ecNumber evidence="2">2.7.10.2</ecNumber>
    </recommendedName>
</protein>
<proteinExistence type="inferred from homology"/>
<dbReference type="NCBIfam" id="TIGR01007">
    <property type="entry name" value="eps_fam"/>
    <property type="match status" value="1"/>
</dbReference>
<name>A0A7Y3XYK8_CLOCO</name>
<keyword evidence="6" id="KW-0067">ATP-binding</keyword>
<reference evidence="10 11" key="1">
    <citation type="submission" date="2020-05" db="EMBL/GenBank/DDBJ databases">
        <title>Draft genome sequence of Clostridium cochlearium strain AGROS13 isolated from a sheep dairy farm in New Zealand.</title>
        <authorList>
            <person name="Gupta T.B."/>
            <person name="Jauregui R."/>
            <person name="Risson A.N."/>
            <person name="Brightwell G."/>
            <person name="Maclean P."/>
        </authorList>
    </citation>
    <scope>NUCLEOTIDE SEQUENCE [LARGE SCALE GENOMIC DNA]</scope>
    <source>
        <strain evidence="10 11">AGROS13</strain>
    </source>
</reference>
<feature type="domain" description="AAA" evidence="9">
    <location>
        <begin position="38"/>
        <end position="179"/>
    </location>
</feature>
<evidence type="ECO:0000313" key="10">
    <source>
        <dbReference type="EMBL" id="NOH16243.1"/>
    </source>
</evidence>
<dbReference type="InterPro" id="IPR027417">
    <property type="entry name" value="P-loop_NTPase"/>
</dbReference>